<comment type="caution">
    <text evidence="1">The sequence shown here is derived from an EMBL/GenBank/DDBJ whole genome shotgun (WGS) entry which is preliminary data.</text>
</comment>
<keyword evidence="2" id="KW-1185">Reference proteome</keyword>
<sequence>MMIFPAHLWVLHDGKSWTSGMREEAWNWLKGWCPVMRQQTDTTKERRLLDLALEIQRHTGVVGASKSAQVDDVRFAVLRLRQKSS</sequence>
<name>A0AAV7W1B1_PLEWA</name>
<reference evidence="1" key="1">
    <citation type="journal article" date="2022" name="bioRxiv">
        <title>Sequencing and chromosome-scale assembly of the giantPleurodeles waltlgenome.</title>
        <authorList>
            <person name="Brown T."/>
            <person name="Elewa A."/>
            <person name="Iarovenko S."/>
            <person name="Subramanian E."/>
            <person name="Araus A.J."/>
            <person name="Petzold A."/>
            <person name="Susuki M."/>
            <person name="Suzuki K.-i.T."/>
            <person name="Hayashi T."/>
            <person name="Toyoda A."/>
            <person name="Oliveira C."/>
            <person name="Osipova E."/>
            <person name="Leigh N.D."/>
            <person name="Simon A."/>
            <person name="Yun M.H."/>
        </authorList>
    </citation>
    <scope>NUCLEOTIDE SEQUENCE</scope>
    <source>
        <strain evidence="1">20211129_DDA</strain>
        <tissue evidence="1">Liver</tissue>
    </source>
</reference>
<dbReference type="Proteomes" id="UP001066276">
    <property type="component" value="Chromosome 1_2"/>
</dbReference>
<dbReference type="EMBL" id="JANPWB010000002">
    <property type="protein sequence ID" value="KAJ1207754.1"/>
    <property type="molecule type" value="Genomic_DNA"/>
</dbReference>
<evidence type="ECO:0000313" key="2">
    <source>
        <dbReference type="Proteomes" id="UP001066276"/>
    </source>
</evidence>
<organism evidence="1 2">
    <name type="scientific">Pleurodeles waltl</name>
    <name type="common">Iberian ribbed newt</name>
    <dbReference type="NCBI Taxonomy" id="8319"/>
    <lineage>
        <taxon>Eukaryota</taxon>
        <taxon>Metazoa</taxon>
        <taxon>Chordata</taxon>
        <taxon>Craniata</taxon>
        <taxon>Vertebrata</taxon>
        <taxon>Euteleostomi</taxon>
        <taxon>Amphibia</taxon>
        <taxon>Batrachia</taxon>
        <taxon>Caudata</taxon>
        <taxon>Salamandroidea</taxon>
        <taxon>Salamandridae</taxon>
        <taxon>Pleurodelinae</taxon>
        <taxon>Pleurodeles</taxon>
    </lineage>
</organism>
<evidence type="ECO:0000313" key="1">
    <source>
        <dbReference type="EMBL" id="KAJ1207754.1"/>
    </source>
</evidence>
<proteinExistence type="predicted"/>
<dbReference type="AlphaFoldDB" id="A0AAV7W1B1"/>
<gene>
    <name evidence="1" type="ORF">NDU88_003144</name>
</gene>
<accession>A0AAV7W1B1</accession>
<protein>
    <submittedName>
        <fullName evidence="1">Uncharacterized protein</fullName>
    </submittedName>
</protein>